<dbReference type="Proteomes" id="UP000244912">
    <property type="component" value="Unassembled WGS sequence"/>
</dbReference>
<dbReference type="PANTHER" id="PTHR12526:SF638">
    <property type="entry name" value="SPORE COAT PROTEIN SA"/>
    <property type="match status" value="1"/>
</dbReference>
<dbReference type="CDD" id="cd03808">
    <property type="entry name" value="GT4_CapM-like"/>
    <property type="match status" value="1"/>
</dbReference>
<accession>A0A2R8BYJ1</accession>
<keyword evidence="3" id="KW-1185">Reference proteome</keyword>
<dbReference type="InterPro" id="IPR028098">
    <property type="entry name" value="Glyco_trans_4-like_N"/>
</dbReference>
<reference evidence="2 3" key="1">
    <citation type="submission" date="2018-03" db="EMBL/GenBank/DDBJ databases">
        <authorList>
            <person name="Keele B.F."/>
        </authorList>
    </citation>
    <scope>NUCLEOTIDE SEQUENCE [LARGE SCALE GENOMIC DNA]</scope>
    <source>
        <strain evidence="2 3">CECT 8504</strain>
    </source>
</reference>
<gene>
    <name evidence="2" type="primary">pglA</name>
    <name evidence="2" type="ORF">PAA8504_03064</name>
</gene>
<proteinExistence type="predicted"/>
<keyword evidence="2" id="KW-0808">Transferase</keyword>
<protein>
    <submittedName>
        <fullName evidence="2">N, N'-diacetylbacillosaminyl-diphospho-undecaprenol alpha-1,3-N-acetylgalactosaminyltransferase</fullName>
        <ecNumber evidence="2">2.4.1.290</ecNumber>
    </submittedName>
</protein>
<dbReference type="GO" id="GO:0102335">
    <property type="term" value="F:N,N'-diacetylbacillosaminyl-diphospho-undecaprenol alpha-1,3-N-acetylgalactosaminyltransferase activity"/>
    <property type="evidence" value="ECO:0007669"/>
    <property type="project" value="UniProtKB-EC"/>
</dbReference>
<evidence type="ECO:0000313" key="2">
    <source>
        <dbReference type="EMBL" id="SPJ25214.1"/>
    </source>
</evidence>
<evidence type="ECO:0000313" key="3">
    <source>
        <dbReference type="Proteomes" id="UP000244912"/>
    </source>
</evidence>
<organism evidence="2 3">
    <name type="scientific">Palleronia abyssalis</name>
    <dbReference type="NCBI Taxonomy" id="1501240"/>
    <lineage>
        <taxon>Bacteria</taxon>
        <taxon>Pseudomonadati</taxon>
        <taxon>Pseudomonadota</taxon>
        <taxon>Alphaproteobacteria</taxon>
        <taxon>Rhodobacterales</taxon>
        <taxon>Roseobacteraceae</taxon>
        <taxon>Palleronia</taxon>
    </lineage>
</organism>
<name>A0A2R8BYJ1_9RHOB</name>
<dbReference type="EC" id="2.4.1.290" evidence="2"/>
<dbReference type="Pfam" id="PF13579">
    <property type="entry name" value="Glyco_trans_4_4"/>
    <property type="match status" value="1"/>
</dbReference>
<evidence type="ECO:0000259" key="1">
    <source>
        <dbReference type="Pfam" id="PF13579"/>
    </source>
</evidence>
<dbReference type="EMBL" id="ONZF01000007">
    <property type="protein sequence ID" value="SPJ25214.1"/>
    <property type="molecule type" value="Genomic_DNA"/>
</dbReference>
<dbReference type="AlphaFoldDB" id="A0A2R8BYJ1"/>
<keyword evidence="2" id="KW-0328">Glycosyltransferase</keyword>
<sequence length="365" mass="40632">MIAEGHRVTAFAPEDDHDVRRTLAREGCNFEVIEMARTGTNPLADVALLIRMLKAFRRLRPDVVICYTMKPVIYGGIAARWLGIPERHALMTGLGHVFADPEPQGKVRILRRLSIWLYRQALKGVDRIFVYNAADEADLRDFRMVPPETPLIRVAGTGVNLDRFKQSRLPEGTPSFLLIARLLADKGVREYVDAARQLKADWPQARFRIVGPLDPNPTGIQAEEVADWKRSGVVEYCGATDDVRPFLDEASVFVLPSYYREGIPRSILEAMSKGRPVVTTNLPGCADTIEHGVSGYLVPPRDTQALADGMKHFLECPQSISTMGAHARVRAEQIFDIHAVNAHLLSEMGLSRRPSTRASCITKVA</sequence>
<dbReference type="Pfam" id="PF13692">
    <property type="entry name" value="Glyco_trans_1_4"/>
    <property type="match status" value="1"/>
</dbReference>
<dbReference type="SUPFAM" id="SSF53756">
    <property type="entry name" value="UDP-Glycosyltransferase/glycogen phosphorylase"/>
    <property type="match status" value="1"/>
</dbReference>
<dbReference type="Gene3D" id="3.40.50.2000">
    <property type="entry name" value="Glycogen Phosphorylase B"/>
    <property type="match status" value="2"/>
</dbReference>
<dbReference type="PANTHER" id="PTHR12526">
    <property type="entry name" value="GLYCOSYLTRANSFERASE"/>
    <property type="match status" value="1"/>
</dbReference>
<feature type="domain" description="Glycosyltransferase subfamily 4-like N-terminal" evidence="1">
    <location>
        <begin position="3"/>
        <end position="148"/>
    </location>
</feature>